<proteinExistence type="predicted"/>
<protein>
    <submittedName>
        <fullName evidence="1">Uncharacterized protein</fullName>
    </submittedName>
</protein>
<name>A0A0C2TSW1_AMAMK</name>
<dbReference type="OrthoDB" id="3056007at2759"/>
<organism evidence="1 2">
    <name type="scientific">Amanita muscaria (strain Koide BX008)</name>
    <dbReference type="NCBI Taxonomy" id="946122"/>
    <lineage>
        <taxon>Eukaryota</taxon>
        <taxon>Fungi</taxon>
        <taxon>Dikarya</taxon>
        <taxon>Basidiomycota</taxon>
        <taxon>Agaricomycotina</taxon>
        <taxon>Agaricomycetes</taxon>
        <taxon>Agaricomycetidae</taxon>
        <taxon>Agaricales</taxon>
        <taxon>Pluteineae</taxon>
        <taxon>Amanitaceae</taxon>
        <taxon>Amanita</taxon>
    </lineage>
</organism>
<reference evidence="1 2" key="1">
    <citation type="submission" date="2014-04" db="EMBL/GenBank/DDBJ databases">
        <title>Evolutionary Origins and Diversification of the Mycorrhizal Mutualists.</title>
        <authorList>
            <consortium name="DOE Joint Genome Institute"/>
            <consortium name="Mycorrhizal Genomics Consortium"/>
            <person name="Kohler A."/>
            <person name="Kuo A."/>
            <person name="Nagy L.G."/>
            <person name="Floudas D."/>
            <person name="Copeland A."/>
            <person name="Barry K.W."/>
            <person name="Cichocki N."/>
            <person name="Veneault-Fourrey C."/>
            <person name="LaButti K."/>
            <person name="Lindquist E.A."/>
            <person name="Lipzen A."/>
            <person name="Lundell T."/>
            <person name="Morin E."/>
            <person name="Murat C."/>
            <person name="Riley R."/>
            <person name="Ohm R."/>
            <person name="Sun H."/>
            <person name="Tunlid A."/>
            <person name="Henrissat B."/>
            <person name="Grigoriev I.V."/>
            <person name="Hibbett D.S."/>
            <person name="Martin F."/>
        </authorList>
    </citation>
    <scope>NUCLEOTIDE SEQUENCE [LARGE SCALE GENOMIC DNA]</scope>
    <source>
        <strain evidence="1 2">Koide BX008</strain>
    </source>
</reference>
<dbReference type="EMBL" id="KN818224">
    <property type="protein sequence ID" value="KIL70389.1"/>
    <property type="molecule type" value="Genomic_DNA"/>
</dbReference>
<sequence length="188" mass="20456">MATTPSTSTSSPSVTVTADALAHALDKTGLTESVSATLLYDTQVQSAQPPPQITQSPVPQTQMAKADYPRATLWAGPGPFNQPTSITTTPLPDFFDPVRVEKRRKLREMAKADYPIATPWTGPGPFNEATSITMTPRPDFFDPVRVEKRRKLREMAKADFPNGVKETRVGYLVRGMDAGGEQGGKHGR</sequence>
<evidence type="ECO:0000313" key="1">
    <source>
        <dbReference type="EMBL" id="KIL70389.1"/>
    </source>
</evidence>
<dbReference type="Proteomes" id="UP000054549">
    <property type="component" value="Unassembled WGS sequence"/>
</dbReference>
<dbReference type="AlphaFoldDB" id="A0A0C2TSW1"/>
<keyword evidence="2" id="KW-1185">Reference proteome</keyword>
<dbReference type="InParanoid" id="A0A0C2TSW1"/>
<dbReference type="HOGENOM" id="CLU_120549_0_0_1"/>
<evidence type="ECO:0000313" key="2">
    <source>
        <dbReference type="Proteomes" id="UP000054549"/>
    </source>
</evidence>
<accession>A0A0C2TSW1</accession>
<gene>
    <name evidence="1" type="ORF">M378DRAFT_175632</name>
</gene>